<evidence type="ECO:0000256" key="2">
    <source>
        <dbReference type="ARBA" id="ARBA00022723"/>
    </source>
</evidence>
<dbReference type="FunFam" id="3.90.850.10:FF:000002">
    <property type="entry name" value="2-hydroxyhepta-2,4-diene-1,7-dioate isomerase"/>
    <property type="match status" value="1"/>
</dbReference>
<comment type="similarity">
    <text evidence="1">Belongs to the FAH family.</text>
</comment>
<dbReference type="Pfam" id="PF01557">
    <property type="entry name" value="FAA_hydrolase"/>
    <property type="match status" value="1"/>
</dbReference>
<keyword evidence="4" id="KW-0378">Hydrolase</keyword>
<organism evidence="4 5">
    <name type="scientific">Botrytis fragariae</name>
    <dbReference type="NCBI Taxonomy" id="1964551"/>
    <lineage>
        <taxon>Eukaryota</taxon>
        <taxon>Fungi</taxon>
        <taxon>Dikarya</taxon>
        <taxon>Ascomycota</taxon>
        <taxon>Pezizomycotina</taxon>
        <taxon>Leotiomycetes</taxon>
        <taxon>Helotiales</taxon>
        <taxon>Sclerotiniaceae</taxon>
        <taxon>Botrytis</taxon>
    </lineage>
</organism>
<sequence>MPVSSFERLVRFVPKSSEEVLIGQPVDSDIDVGAAIIAGKDVKVDVYSGSSVLEPGTSTGTIKEIGKLLSPLAESEVGTIRCIGLNYVQHAHEVKMAIPDLPTVFMKPSTSLADPYPSPTVIPKFALKDDCCDYESELVIVIGEKCKDVSEEDALNYVLGYTAANDVSSRASQFAQSQWCFSKSFDGACPIGPVLVSTKLIPDPSKLRVRGLKNGKVMQDCGTDDLIFPVAKIVSFLSQGTTILPGTIILTGTPAGVGNSFTPKEYLREGDSFSVEILPHIGTMMTKFEYQNKMSSRVLEASLLPHLLLLPLALPPPFLSSGLLRTGGLRIGRTATGPAGLLRVCLPTRTTRSNRGGIFACYV</sequence>
<dbReference type="EMBL" id="JABFCT010000014">
    <property type="protein sequence ID" value="KAF5870489.1"/>
    <property type="molecule type" value="Genomic_DNA"/>
</dbReference>
<comment type="caution">
    <text evidence="4">The sequence shown here is derived from an EMBL/GenBank/DDBJ whole genome shotgun (WGS) entry which is preliminary data.</text>
</comment>
<dbReference type="GO" id="GO:0050163">
    <property type="term" value="F:oxaloacetate tautomerase activity"/>
    <property type="evidence" value="ECO:0007669"/>
    <property type="project" value="UniProtKB-ARBA"/>
</dbReference>
<dbReference type="GO" id="GO:0006107">
    <property type="term" value="P:oxaloacetate metabolic process"/>
    <property type="evidence" value="ECO:0007669"/>
    <property type="project" value="UniProtKB-ARBA"/>
</dbReference>
<gene>
    <name evidence="4" type="ORF">Bfra_009877</name>
</gene>
<accession>A0A8H6AN67</accession>
<keyword evidence="2" id="KW-0479">Metal-binding</keyword>
<dbReference type="Gene3D" id="3.90.850.10">
    <property type="entry name" value="Fumarylacetoacetase-like, C-terminal domain"/>
    <property type="match status" value="1"/>
</dbReference>
<dbReference type="GeneID" id="59263905"/>
<evidence type="ECO:0000313" key="4">
    <source>
        <dbReference type="EMBL" id="KAF5870489.1"/>
    </source>
</evidence>
<dbReference type="RefSeq" id="XP_037189436.1">
    <property type="nucleotide sequence ID" value="XM_037340213.1"/>
</dbReference>
<dbReference type="PANTHER" id="PTHR11820:SF7">
    <property type="entry name" value="ACYLPYRUVASE FAHD1, MITOCHONDRIAL"/>
    <property type="match status" value="1"/>
</dbReference>
<reference evidence="4 5" key="1">
    <citation type="journal article" date="2020" name="Phytopathology">
        <title>A high-quality genome resource of Botrytis fragariae, a new and rapidly spreading fungal pathogen causing strawberry gray mold in the U.S.A.</title>
        <authorList>
            <person name="Wu Y."/>
            <person name="Saski C.A."/>
            <person name="Schnabel G."/>
            <person name="Xiao S."/>
            <person name="Hu M."/>
        </authorList>
    </citation>
    <scope>NUCLEOTIDE SEQUENCE [LARGE SCALE GENOMIC DNA]</scope>
    <source>
        <strain evidence="4 5">BVB16</strain>
    </source>
</reference>
<evidence type="ECO:0000256" key="1">
    <source>
        <dbReference type="ARBA" id="ARBA00010211"/>
    </source>
</evidence>
<dbReference type="InterPro" id="IPR036663">
    <property type="entry name" value="Fumarylacetoacetase_C_sf"/>
</dbReference>
<dbReference type="SUPFAM" id="SSF56529">
    <property type="entry name" value="FAH"/>
    <property type="match status" value="1"/>
</dbReference>
<proteinExistence type="inferred from homology"/>
<dbReference type="PANTHER" id="PTHR11820">
    <property type="entry name" value="ACYLPYRUVASE"/>
    <property type="match status" value="1"/>
</dbReference>
<evidence type="ECO:0000313" key="5">
    <source>
        <dbReference type="Proteomes" id="UP000531561"/>
    </source>
</evidence>
<dbReference type="GO" id="GO:0018773">
    <property type="term" value="F:acetylpyruvate hydrolase activity"/>
    <property type="evidence" value="ECO:0007669"/>
    <property type="project" value="TreeGrafter"/>
</dbReference>
<dbReference type="InterPro" id="IPR011234">
    <property type="entry name" value="Fumarylacetoacetase-like_C"/>
</dbReference>
<evidence type="ECO:0000259" key="3">
    <source>
        <dbReference type="Pfam" id="PF01557"/>
    </source>
</evidence>
<name>A0A8H6AN67_9HELO</name>
<dbReference type="Proteomes" id="UP000531561">
    <property type="component" value="Unassembled WGS sequence"/>
</dbReference>
<keyword evidence="5" id="KW-1185">Reference proteome</keyword>
<dbReference type="OrthoDB" id="411064at2759"/>
<dbReference type="GO" id="GO:0046872">
    <property type="term" value="F:metal ion binding"/>
    <property type="evidence" value="ECO:0007669"/>
    <property type="project" value="UniProtKB-KW"/>
</dbReference>
<dbReference type="AlphaFoldDB" id="A0A8H6AN67"/>
<protein>
    <submittedName>
        <fullName evidence="4">Putative fumarylacetoacetate hydrolase family protein</fullName>
    </submittedName>
</protein>
<feature type="domain" description="Fumarylacetoacetase-like C-terminal" evidence="3">
    <location>
        <begin position="79"/>
        <end position="287"/>
    </location>
</feature>